<dbReference type="RefSeq" id="WP_186288078.1">
    <property type="nucleotide sequence ID" value="NZ_JACMSF010000117.1"/>
</dbReference>
<gene>
    <name evidence="1" type="ORF">H4N64_43070</name>
</gene>
<name>A0A7X1JCG2_9ACTN</name>
<dbReference type="AlphaFoldDB" id="A0A7X1JCG2"/>
<dbReference type="Proteomes" id="UP000584670">
    <property type="component" value="Unassembled WGS sequence"/>
</dbReference>
<reference evidence="1 2" key="1">
    <citation type="submission" date="2020-08" db="EMBL/GenBank/DDBJ databases">
        <title>Streptomyces sp. PSKA01 genome sequencing and assembly.</title>
        <authorList>
            <person name="Mandal S."/>
            <person name="Maiti P.K."/>
            <person name="Das P."/>
        </authorList>
    </citation>
    <scope>NUCLEOTIDE SEQUENCE [LARGE SCALE GENOMIC DNA]</scope>
    <source>
        <strain evidence="1 2">PSKA01</strain>
    </source>
</reference>
<sequence>MYRERAHLLAWLASLHHPNAFLTAATGIDEPGWKLLYLNSAGHKLCWHIAPRDVELFDHVMTVPSTDPRVQWDGHTTDEKYQHIRSLTLSEKGAAVRAPVLPARARGAKAAPIPATGHSSTPAMAARSNVDALLDAYAHRGRVIQQALRLVNAAIDAPSIDATEQRPMHDFAHKIRHALLVASPRTDT</sequence>
<organism evidence="1 2">
    <name type="scientific">Streptomyces cupreus</name>
    <dbReference type="NCBI Taxonomy" id="2759956"/>
    <lineage>
        <taxon>Bacteria</taxon>
        <taxon>Bacillati</taxon>
        <taxon>Actinomycetota</taxon>
        <taxon>Actinomycetes</taxon>
        <taxon>Kitasatosporales</taxon>
        <taxon>Streptomycetaceae</taxon>
        <taxon>Streptomyces</taxon>
    </lineage>
</organism>
<evidence type="ECO:0000313" key="2">
    <source>
        <dbReference type="Proteomes" id="UP000584670"/>
    </source>
</evidence>
<evidence type="ECO:0000313" key="1">
    <source>
        <dbReference type="EMBL" id="MBC2908160.1"/>
    </source>
</evidence>
<keyword evidence="2" id="KW-1185">Reference proteome</keyword>
<accession>A0A7X1JCG2</accession>
<dbReference type="EMBL" id="JACMSF010000117">
    <property type="protein sequence ID" value="MBC2908160.1"/>
    <property type="molecule type" value="Genomic_DNA"/>
</dbReference>
<comment type="caution">
    <text evidence="1">The sequence shown here is derived from an EMBL/GenBank/DDBJ whole genome shotgun (WGS) entry which is preliminary data.</text>
</comment>
<protein>
    <submittedName>
        <fullName evidence="1">Uncharacterized protein</fullName>
    </submittedName>
</protein>
<proteinExistence type="predicted"/>